<evidence type="ECO:0000313" key="5">
    <source>
        <dbReference type="Proteomes" id="UP000749559"/>
    </source>
</evidence>
<feature type="compositionally biased region" description="Basic and acidic residues" evidence="1">
    <location>
        <begin position="2550"/>
        <end position="2572"/>
    </location>
</feature>
<feature type="compositionally biased region" description="Low complexity" evidence="1">
    <location>
        <begin position="68"/>
        <end position="82"/>
    </location>
</feature>
<feature type="compositionally biased region" description="Low complexity" evidence="1">
    <location>
        <begin position="117"/>
        <end position="126"/>
    </location>
</feature>
<feature type="compositionally biased region" description="Basic and acidic residues" evidence="1">
    <location>
        <begin position="128"/>
        <end position="143"/>
    </location>
</feature>
<dbReference type="InterPro" id="IPR024975">
    <property type="entry name" value="NOV_C"/>
</dbReference>
<dbReference type="Proteomes" id="UP000749559">
    <property type="component" value="Unassembled WGS sequence"/>
</dbReference>
<feature type="region of interest" description="Disordered" evidence="1">
    <location>
        <begin position="27"/>
        <end position="154"/>
    </location>
</feature>
<feature type="compositionally biased region" description="Basic residues" evidence="1">
    <location>
        <begin position="102"/>
        <end position="116"/>
    </location>
</feature>
<evidence type="ECO:0000256" key="1">
    <source>
        <dbReference type="SAM" id="MobiDB-lite"/>
    </source>
</evidence>
<evidence type="ECO:0000259" key="2">
    <source>
        <dbReference type="Pfam" id="PF13020"/>
    </source>
</evidence>
<dbReference type="InterPro" id="IPR058210">
    <property type="entry name" value="SACS/Nov_dom"/>
</dbReference>
<dbReference type="PANTHER" id="PTHR32387:SF0">
    <property type="entry name" value="PROTEIN NO VEIN"/>
    <property type="match status" value="1"/>
</dbReference>
<protein>
    <recommendedName>
        <fullName evidence="6">Protein NO VEIN C-terminal domain-containing protein</fullName>
    </recommendedName>
</protein>
<feature type="compositionally biased region" description="Basic and acidic residues" evidence="1">
    <location>
        <begin position="2446"/>
        <end position="2459"/>
    </location>
</feature>
<dbReference type="Pfam" id="PF13020">
    <property type="entry name" value="NOV_C"/>
    <property type="match status" value="1"/>
</dbReference>
<organism evidence="4 5">
    <name type="scientific">Owenia fusiformis</name>
    <name type="common">Polychaete worm</name>
    <dbReference type="NCBI Taxonomy" id="6347"/>
    <lineage>
        <taxon>Eukaryota</taxon>
        <taxon>Metazoa</taxon>
        <taxon>Spiralia</taxon>
        <taxon>Lophotrochozoa</taxon>
        <taxon>Annelida</taxon>
        <taxon>Polychaeta</taxon>
        <taxon>Sedentaria</taxon>
        <taxon>Canalipalpata</taxon>
        <taxon>Sabellida</taxon>
        <taxon>Oweniida</taxon>
        <taxon>Oweniidae</taxon>
        <taxon>Owenia</taxon>
    </lineage>
</organism>
<feature type="compositionally biased region" description="Basic and acidic residues" evidence="1">
    <location>
        <begin position="911"/>
        <end position="920"/>
    </location>
</feature>
<dbReference type="InterPro" id="IPR036890">
    <property type="entry name" value="HATPase_C_sf"/>
</dbReference>
<feature type="region of interest" description="Disordered" evidence="1">
    <location>
        <begin position="2415"/>
        <end position="2638"/>
    </location>
</feature>
<evidence type="ECO:0000259" key="3">
    <source>
        <dbReference type="Pfam" id="PF25794"/>
    </source>
</evidence>
<dbReference type="InterPro" id="IPR052957">
    <property type="entry name" value="Auxin_embryo_med"/>
</dbReference>
<dbReference type="EMBL" id="CAIIXF020000008">
    <property type="protein sequence ID" value="CAH1791177.1"/>
    <property type="molecule type" value="Genomic_DNA"/>
</dbReference>
<feature type="compositionally biased region" description="Low complexity" evidence="1">
    <location>
        <begin position="2523"/>
        <end position="2538"/>
    </location>
</feature>
<sequence length="2809" mass="319593">MVIIFHLVGEHHPEGVSMAVEGVQAQDDYSPGYNPAIRNTPTTPDNFQSYTGSIYGNPQSYGGHSRSGESTPYGTPSSSGTSRRGRKDASPESHLPKAYRTQAKRSPSRSRSRSRSRSSSSSSSSSIEEIKPQPRRHSYEPPKYRTYHPPASGKRKVIRRSDLDMMTKEFLGQLSESGVYVGPDAIEGKLLQHYNIQRLNELQGIYKVEDIQSAREHLFLLTKINTFIYAYVKSHAISTLYDLSGALLNFLDPSESKKDFKEFGFGPLQKNPIIYELFQFPHEAEVPQLSILDVMVDLHNLMRRENSQHNRVEIPAFMEYLVEKYNTPTPYELGIKIRSFGLAIMCIRRAAKEEWTKRRGLVLQLFDRISYDVASAFQDFRDNVFQSTDVQLNFNYIAMHPLEVLEDVHHRYRNLLELAYFTNTHPGQQKMHKKRKLMGCVDAYFSAVAGDPMAVNLFHLSIMSGQKQVDLYDEYTKLAKLTQQNGDKNEDGEIEILDEKKSKSPHLNTLVTQFKKYLARCLEHGNLTLLHFAKIEEKLMDEYHMTSFKRTGFGTFLNFVTKNIEIKKLIEESCGLSLGGGQVATDSPFSPKYQEILAFVKQCGVVPSNTTGYNQVEEALCKHYCVKDVKDLHHGGIARLMNSMEKQKNVKKDGVIYESAMCVKPTSTRQITPKKVGLFGQITKDDALICLNNCPLLEDLEEWSNWNIAFEPELGTLKTFVDKYSGIHAIKLQDGRIASIDIGAIEIKPGVLLKIINKTSPMEFARALENCSISSTCGHLVSLIAVNKGVENTPLALLANHMKTGLLGIQSKALNSRGPHEHSRDKSKHVVQFVLELLGKLPLTICQTIADQVILEPLSHVVGSTKSKMALLECANRPKLRGRLQVLGASLGVQEWSDSFQERLKVPEQIVQHEKKKGNEDPEDGEVDSDEEMVLLDDEDDDEETDEEEEQDIEEEVETILDEEDEKEENDIEIIDEAETPALPTAKKKTSKAKTPSKGPVEVTIPKPEDEAKANQMEVADNTESNNKKSESEKPSPIKNDSDAVAKDESIEAKGEIIEMTINPEASVTDQCKALIDTIRLEEFGIDVVLSEHGQKLMVKQQERLGRSLDRLSKDLYSKDTHFVLELIQNADDNSYSDTLLTNLNDDCPAVKFIVNNDCISMLNNEKGFQERDMRAICDVGKSTKGKHKFGYIGQKGIGFKSVFRVTDRPEIHSSGFHICFDTNSGPMGFILPHWIGGESLEDKQESNEWTTRINLPLKQSVQEMNQSQSLAARFHDVHPSLLLFLHRLRSISIENKVEGFTSCMRRRDMGENIIEIEHSGKRDKWLVLKKTLDASEVSLQAKSGIDVESTEIALAFPLQPEGTDLSRSLPSKQPVFAFLPLRSYGFRFVVQGDFDVPSSREDVDRDSSWNQWLRSEIHLLFIESLDFFKEHPLFNPIQAVCSFFQFVPYEDEILDFFRPVASQILLHLKATPCLPTTGLQWKLPSQLVTSTDPLVREVLPSDLLQECLNLDYLHTDVANVLSPAMMECLGVQTLQTQSLIEVGKVLSARMAEDGYDKQGMHSLAKWLVCIYRSLDEFYDNTDILRQLQAFKIIPLQNGEVACLKDTPVYFTPKQDEDAPVEHQALFTVVVSDLMIIDEKIFDDLGPVTRSQLARMLELLGLKDSTPRDIINHHIIPIFKHGAWQEKAEEILMVYVMFIKYYYFEDSSTVNLDELKPIIQIITNKGLVNPATETIHFSTLYGNSNQLQELFPGYEWTVLSSGYINKTPGSVHQLHEWREFFSKLGIIDSFAITPNEVRLDRASLKTSHWAELSNTWPETEDEFIIHDYSCDEIIALVSNNQEKESYIHQMRRLVDMLNREWTTLYSRYIMTYVTNKEGTKITDTEASFALFLKQFPWLPAIIPQSEAHPGEKGTSVSMLLKPGQLWLALPEIKKLLSDHVPYLDVSSVTGESTLCHFLGISYNVTVDFMKEMLMKWSLRPGDCRKPQLFKTSVDHMMNVYRFLQDNLPAIKIQEFFEEWPVIFYPPATGTAVSSNQLLGKFLSKREVYWFDPSGVFSKYEPLLIDGNEIDNRAKIAIQPVYGILREFFMHTIHLTETPSMDEYIKLIVRITEKKLPNADKAGADILAVMSTIANIYLPEDSGKISEDVAETVSVIQGAQIRQQLARAKVFPTNKNSWVCLDETPLLVDDKNLEKMFGVKEGVHLLNLNQTSVPVKRGEKQTESTNKSLDLFIKTCQIKTLSECVEIKYLTESFSPCPSLQAYMHLMMPPLQTFMHANHSQVYTSLNEKDIATKLNGLQFGQVEKLEAVYSIKHRPDIIVIQNEKCRIRDTEFCVQKDHVETYFEINREIAKYFSDDDATCMQEIRNFLVELMPSILQTSPCTIQEVIDRHDLDPLPESEVKWEVKPPVIEEGVPEEGEIDENEPVRKNRPMTSSVSFWPPKAPSMEGRDGTEAAKKDPKLTQWPPRQPQVGEMPNKHNDGDMTISEPVIQENTKVGEDIEDDSANGNNTTTTKDEEYIPLTINNAEQQENLNNAQNQNKQTVIDEESEPVDVHRNDETRNSEHDRNRSHSLDQEASSTLAPGETEKRPYSQDHEASKGLTPGENRNPDHGRKRPYSEDQEAPYTLAPGETTNVDFQPPTKRMRHMDVPEWTEAGSVDVYEDLDLNEAQKEEAPEDIKDVEEAEELAAAIGLWGEKLVHKFLLSTYENTDWTVEWCNEESESGWPYDFRIISKNPTEYEDIYIEVKATKEDKKNYFDITQREVMFAHTQKQNYHLYRVYNAGQVDSVRLCRLQNLSSKIQQNLVRLCMFI</sequence>
<dbReference type="PANTHER" id="PTHR32387">
    <property type="entry name" value="WU:FJ29H11"/>
    <property type="match status" value="1"/>
</dbReference>
<gene>
    <name evidence="4" type="ORF">OFUS_LOCUS16292</name>
</gene>
<dbReference type="SUPFAM" id="SSF55874">
    <property type="entry name" value="ATPase domain of HSP90 chaperone/DNA topoisomerase II/histidine kinase"/>
    <property type="match status" value="1"/>
</dbReference>
<dbReference type="NCBIfam" id="NF047352">
    <property type="entry name" value="P_loop_sacsin"/>
    <property type="match status" value="1"/>
</dbReference>
<feature type="compositionally biased region" description="Basic and acidic residues" evidence="1">
    <location>
        <begin position="1026"/>
        <end position="1048"/>
    </location>
</feature>
<accession>A0A8S4PD49</accession>
<proteinExistence type="predicted"/>
<feature type="compositionally biased region" description="Basic and acidic residues" evidence="1">
    <location>
        <begin position="2583"/>
        <end position="2596"/>
    </location>
</feature>
<dbReference type="Pfam" id="PF25794">
    <property type="entry name" value="SACS"/>
    <property type="match status" value="1"/>
</dbReference>
<name>A0A8S4PD49_OWEFU</name>
<feature type="region of interest" description="Disordered" evidence="1">
    <location>
        <begin position="911"/>
        <end position="1048"/>
    </location>
</feature>
<reference evidence="4" key="1">
    <citation type="submission" date="2022-03" db="EMBL/GenBank/DDBJ databases">
        <authorList>
            <person name="Martin C."/>
        </authorList>
    </citation>
    <scope>NUCLEOTIDE SEQUENCE</scope>
</reference>
<feature type="compositionally biased region" description="Polar residues" evidence="1">
    <location>
        <begin position="37"/>
        <end position="62"/>
    </location>
</feature>
<feature type="compositionally biased region" description="Acidic residues" evidence="1">
    <location>
        <begin position="921"/>
        <end position="979"/>
    </location>
</feature>
<feature type="domain" description="Sacsin/Nov" evidence="3">
    <location>
        <begin position="1117"/>
        <end position="1223"/>
    </location>
</feature>
<feature type="domain" description="Protein NO VEIN C-terminal" evidence="2">
    <location>
        <begin position="2693"/>
        <end position="2785"/>
    </location>
</feature>
<dbReference type="OrthoDB" id="1262810at2759"/>
<evidence type="ECO:0000313" key="4">
    <source>
        <dbReference type="EMBL" id="CAH1791177.1"/>
    </source>
</evidence>
<evidence type="ECO:0008006" key="6">
    <source>
        <dbReference type="Google" id="ProtNLM"/>
    </source>
</evidence>
<keyword evidence="5" id="KW-1185">Reference proteome</keyword>
<dbReference type="Gene3D" id="3.30.565.10">
    <property type="entry name" value="Histidine kinase-like ATPase, C-terminal domain"/>
    <property type="match status" value="1"/>
</dbReference>
<comment type="caution">
    <text evidence="4">The sequence shown here is derived from an EMBL/GenBank/DDBJ whole genome shotgun (WGS) entry which is preliminary data.</text>
</comment>